<evidence type="ECO:0000256" key="2">
    <source>
        <dbReference type="ARBA" id="ARBA00022737"/>
    </source>
</evidence>
<comment type="caution">
    <text evidence="4">The sequence shown here is derived from an EMBL/GenBank/DDBJ whole genome shotgun (WGS) entry which is preliminary data.</text>
</comment>
<dbReference type="InterPro" id="IPR001763">
    <property type="entry name" value="Rhodanese-like_dom"/>
</dbReference>
<dbReference type="Pfam" id="PF00581">
    <property type="entry name" value="Rhodanese"/>
    <property type="match status" value="2"/>
</dbReference>
<dbReference type="Proteomes" id="UP000050863">
    <property type="component" value="Unassembled WGS sequence"/>
</dbReference>
<proteinExistence type="predicted"/>
<dbReference type="EMBL" id="LLXZ01000218">
    <property type="protein sequence ID" value="KRQ94322.1"/>
    <property type="molecule type" value="Genomic_DNA"/>
</dbReference>
<evidence type="ECO:0000313" key="4">
    <source>
        <dbReference type="EMBL" id="KRQ94322.1"/>
    </source>
</evidence>
<dbReference type="AlphaFoldDB" id="A0A0R3KN63"/>
<feature type="domain" description="Rhodanese" evidence="3">
    <location>
        <begin position="51"/>
        <end position="145"/>
    </location>
</feature>
<dbReference type="SMART" id="SM00450">
    <property type="entry name" value="RHOD"/>
    <property type="match status" value="2"/>
</dbReference>
<reference evidence="4 5" key="1">
    <citation type="submission" date="2014-03" db="EMBL/GenBank/DDBJ databases">
        <title>Bradyrhizobium valentinum sp. nov., isolated from effective nodules of Lupinus mariae-josephae, a lupine endemic of basic-lime soils in Eastern Spain.</title>
        <authorList>
            <person name="Duran D."/>
            <person name="Rey L."/>
            <person name="Navarro A."/>
            <person name="Busquets A."/>
            <person name="Imperial J."/>
            <person name="Ruiz-Argueso T."/>
        </authorList>
    </citation>
    <scope>NUCLEOTIDE SEQUENCE [LARGE SCALE GENOMIC DNA]</scope>
    <source>
        <strain evidence="4 5">PAC68</strain>
    </source>
</reference>
<dbReference type="InterPro" id="IPR045078">
    <property type="entry name" value="TST/MPST-like"/>
</dbReference>
<protein>
    <submittedName>
        <fullName evidence="4">Thiosulfate sulfurtransferase</fullName>
    </submittedName>
</protein>
<keyword evidence="5" id="KW-1185">Reference proteome</keyword>
<dbReference type="CDD" id="cd01448">
    <property type="entry name" value="TST_Repeat_1"/>
    <property type="match status" value="1"/>
</dbReference>
<sequence>MSGHNGLISTAELADILDRPNLRLFDCTTYLEPAPEGSSQPYLTVAGRHTFEAGHIPGADFLDLQAEFSDASTELRFMMPDVAQLEAAFGRHGISNDSRVVLYSIGTPMWATRFWWMLKSLGFENVSVLDGGLDKWKFEGRPLDTGPAKGYAPATLVAEPKDGFFVDKHETLAATSEHGTVVVNALGPQFHRGLEPSRYGRPGRVPGSCNVSAATLLDPKTKAFVPLAEAEAKFKAQGITKDKRVVAYCGGGISATVDLFLLHRLGYDNLTLYDGSMGEWAKDASLPIETG</sequence>
<dbReference type="SUPFAM" id="SSF52821">
    <property type="entry name" value="Rhodanese/Cell cycle control phosphatase"/>
    <property type="match status" value="2"/>
</dbReference>
<name>A0A0R3KN63_9BRAD</name>
<dbReference type="CDD" id="cd01449">
    <property type="entry name" value="TST_Repeat_2"/>
    <property type="match status" value="1"/>
</dbReference>
<dbReference type="PROSITE" id="PS50206">
    <property type="entry name" value="RHODANESE_3"/>
    <property type="match status" value="2"/>
</dbReference>
<organism evidence="4 5">
    <name type="scientific">Bradyrhizobium jicamae</name>
    <dbReference type="NCBI Taxonomy" id="280332"/>
    <lineage>
        <taxon>Bacteria</taxon>
        <taxon>Pseudomonadati</taxon>
        <taxon>Pseudomonadota</taxon>
        <taxon>Alphaproteobacteria</taxon>
        <taxon>Hyphomicrobiales</taxon>
        <taxon>Nitrobacteraceae</taxon>
        <taxon>Bradyrhizobium</taxon>
    </lineage>
</organism>
<evidence type="ECO:0000259" key="3">
    <source>
        <dbReference type="PROSITE" id="PS50206"/>
    </source>
</evidence>
<dbReference type="PROSITE" id="PS00380">
    <property type="entry name" value="RHODANESE_1"/>
    <property type="match status" value="1"/>
</dbReference>
<feature type="domain" description="Rhodanese" evidence="3">
    <location>
        <begin position="203"/>
        <end position="289"/>
    </location>
</feature>
<accession>A0A0R3KN63</accession>
<dbReference type="PANTHER" id="PTHR11364">
    <property type="entry name" value="THIOSULFATE SULFERTANSFERASE"/>
    <property type="match status" value="1"/>
</dbReference>
<dbReference type="OrthoDB" id="9781034at2"/>
<evidence type="ECO:0000256" key="1">
    <source>
        <dbReference type="ARBA" id="ARBA00022679"/>
    </source>
</evidence>
<dbReference type="PANTHER" id="PTHR11364:SF27">
    <property type="entry name" value="SULFURTRANSFERASE"/>
    <property type="match status" value="1"/>
</dbReference>
<gene>
    <name evidence="4" type="ORF">CQ12_18295</name>
</gene>
<dbReference type="STRING" id="280332.CQ12_18295"/>
<evidence type="ECO:0000313" key="5">
    <source>
        <dbReference type="Proteomes" id="UP000050863"/>
    </source>
</evidence>
<keyword evidence="2" id="KW-0677">Repeat</keyword>
<keyword evidence="1 4" id="KW-0808">Transferase</keyword>
<dbReference type="InterPro" id="IPR036873">
    <property type="entry name" value="Rhodanese-like_dom_sf"/>
</dbReference>
<dbReference type="RefSeq" id="WP_057840456.1">
    <property type="nucleotide sequence ID" value="NZ_LLXZ01000218.1"/>
</dbReference>
<dbReference type="GO" id="GO:0004792">
    <property type="term" value="F:thiosulfate-cyanide sulfurtransferase activity"/>
    <property type="evidence" value="ECO:0007669"/>
    <property type="project" value="InterPro"/>
</dbReference>
<dbReference type="Gene3D" id="3.40.250.10">
    <property type="entry name" value="Rhodanese-like domain"/>
    <property type="match status" value="2"/>
</dbReference>
<dbReference type="InterPro" id="IPR001307">
    <property type="entry name" value="Thiosulphate_STrfase_CS"/>
</dbReference>